<proteinExistence type="predicted"/>
<dbReference type="Proteomes" id="UP001642360">
    <property type="component" value="Unassembled WGS sequence"/>
</dbReference>
<dbReference type="PANTHER" id="PTHR34796:SF1">
    <property type="entry name" value="EXPRESSED PROTEIN"/>
    <property type="match status" value="1"/>
</dbReference>
<evidence type="ECO:0008006" key="4">
    <source>
        <dbReference type="Google" id="ProtNLM"/>
    </source>
</evidence>
<comment type="caution">
    <text evidence="2">The sequence shown here is derived from an EMBL/GenBank/DDBJ whole genome shotgun (WGS) entry which is preliminary data.</text>
</comment>
<reference evidence="2 3" key="1">
    <citation type="submission" date="2024-02" db="EMBL/GenBank/DDBJ databases">
        <authorList>
            <person name="Vignale AGUSTIN F."/>
            <person name="Sosa J E."/>
            <person name="Modenutti C."/>
        </authorList>
    </citation>
    <scope>NUCLEOTIDE SEQUENCE [LARGE SCALE GENOMIC DNA]</scope>
</reference>
<keyword evidence="1" id="KW-0732">Signal</keyword>
<dbReference type="PANTHER" id="PTHR34796">
    <property type="entry name" value="EXPRESSED PROTEIN"/>
    <property type="match status" value="1"/>
</dbReference>
<evidence type="ECO:0000313" key="3">
    <source>
        <dbReference type="Proteomes" id="UP001642360"/>
    </source>
</evidence>
<evidence type="ECO:0000313" key="2">
    <source>
        <dbReference type="EMBL" id="CAK9150180.1"/>
    </source>
</evidence>
<dbReference type="AlphaFoldDB" id="A0ABC8S336"/>
<accession>A0ABC8S336</accession>
<keyword evidence="3" id="KW-1185">Reference proteome</keyword>
<gene>
    <name evidence="2" type="ORF">ILEXP_LOCUS18302</name>
</gene>
<evidence type="ECO:0000256" key="1">
    <source>
        <dbReference type="SAM" id="SignalP"/>
    </source>
</evidence>
<organism evidence="2 3">
    <name type="scientific">Ilex paraguariensis</name>
    <name type="common">yerba mate</name>
    <dbReference type="NCBI Taxonomy" id="185542"/>
    <lineage>
        <taxon>Eukaryota</taxon>
        <taxon>Viridiplantae</taxon>
        <taxon>Streptophyta</taxon>
        <taxon>Embryophyta</taxon>
        <taxon>Tracheophyta</taxon>
        <taxon>Spermatophyta</taxon>
        <taxon>Magnoliopsida</taxon>
        <taxon>eudicotyledons</taxon>
        <taxon>Gunneridae</taxon>
        <taxon>Pentapetalae</taxon>
        <taxon>asterids</taxon>
        <taxon>campanulids</taxon>
        <taxon>Aquifoliales</taxon>
        <taxon>Aquifoliaceae</taxon>
        <taxon>Ilex</taxon>
    </lineage>
</organism>
<name>A0ABC8S336_9AQUA</name>
<dbReference type="InterPro" id="IPR005500">
    <property type="entry name" value="DUF309"/>
</dbReference>
<protein>
    <recommendedName>
        <fullName evidence="4">Secreted protein</fullName>
    </recommendedName>
</protein>
<sequence length="110" mass="12648">MFFLVFVCGVCLLEMLFLRCCPQGGQPHRKLSQFNGTDDFCLALDQSERSYQLLGGYAAGQLLYYLYSDPSQTVYIVFCPERSYGTSKKPRVKLPILHASEEHLMEFEFD</sequence>
<feature type="signal peptide" evidence="1">
    <location>
        <begin position="1"/>
        <end position="27"/>
    </location>
</feature>
<feature type="chain" id="PRO_5044740689" description="Secreted protein" evidence="1">
    <location>
        <begin position="28"/>
        <end position="110"/>
    </location>
</feature>
<dbReference type="EMBL" id="CAUOFW020001992">
    <property type="protein sequence ID" value="CAK9150180.1"/>
    <property type="molecule type" value="Genomic_DNA"/>
</dbReference>